<dbReference type="GO" id="GO:0051539">
    <property type="term" value="F:4 iron, 4 sulfur cluster binding"/>
    <property type="evidence" value="ECO:0007669"/>
    <property type="project" value="UniProtKB-KW"/>
</dbReference>
<evidence type="ECO:0000256" key="2">
    <source>
        <dbReference type="ARBA" id="ARBA00004942"/>
    </source>
</evidence>
<evidence type="ECO:0000313" key="16">
    <source>
        <dbReference type="EMBL" id="KUG24532.1"/>
    </source>
</evidence>
<evidence type="ECO:0000256" key="10">
    <source>
        <dbReference type="ARBA" id="ARBA00022723"/>
    </source>
</evidence>
<dbReference type="FunFam" id="3.20.20.70:FF:000026">
    <property type="entry name" value="Biotin synthase"/>
    <property type="match status" value="1"/>
</dbReference>
<keyword evidence="12" id="KW-0408">Iron</keyword>
<keyword evidence="9" id="KW-0001">2Fe-2S</keyword>
<dbReference type="NCBIfam" id="TIGR00433">
    <property type="entry name" value="bioB"/>
    <property type="match status" value="1"/>
</dbReference>
<dbReference type="PANTHER" id="PTHR22976:SF2">
    <property type="entry name" value="BIOTIN SYNTHASE, MITOCHONDRIAL"/>
    <property type="match status" value="1"/>
</dbReference>
<dbReference type="SMART" id="SM00729">
    <property type="entry name" value="Elp3"/>
    <property type="match status" value="1"/>
</dbReference>
<dbReference type="InterPro" id="IPR024177">
    <property type="entry name" value="Biotin_synthase"/>
</dbReference>
<name>A0A0W8FUN3_9ZZZZ</name>
<keyword evidence="11" id="KW-0093">Biotin biosynthesis</keyword>
<dbReference type="PANTHER" id="PTHR22976">
    <property type="entry name" value="BIOTIN SYNTHASE"/>
    <property type="match status" value="1"/>
</dbReference>
<evidence type="ECO:0000256" key="1">
    <source>
        <dbReference type="ARBA" id="ARBA00001966"/>
    </source>
</evidence>
<dbReference type="GO" id="GO:0009102">
    <property type="term" value="P:biotin biosynthetic process"/>
    <property type="evidence" value="ECO:0007669"/>
    <property type="project" value="UniProtKB-UniPathway"/>
</dbReference>
<keyword evidence="7 16" id="KW-0808">Transferase</keyword>
<dbReference type="InterPro" id="IPR010722">
    <property type="entry name" value="BATS_dom"/>
</dbReference>
<evidence type="ECO:0000256" key="14">
    <source>
        <dbReference type="ARBA" id="ARBA00034078"/>
    </source>
</evidence>
<evidence type="ECO:0000256" key="4">
    <source>
        <dbReference type="ARBA" id="ARBA00011738"/>
    </source>
</evidence>
<evidence type="ECO:0000256" key="3">
    <source>
        <dbReference type="ARBA" id="ARBA00010765"/>
    </source>
</evidence>
<dbReference type="SMART" id="SM00876">
    <property type="entry name" value="BATS"/>
    <property type="match status" value="1"/>
</dbReference>
<dbReference type="UniPathway" id="UPA00078">
    <property type="reaction ID" value="UER00162"/>
</dbReference>
<dbReference type="GO" id="GO:0004076">
    <property type="term" value="F:biotin synthase activity"/>
    <property type="evidence" value="ECO:0007669"/>
    <property type="project" value="UniProtKB-EC"/>
</dbReference>
<dbReference type="Gene3D" id="3.20.20.70">
    <property type="entry name" value="Aldolase class I"/>
    <property type="match status" value="1"/>
</dbReference>
<dbReference type="InterPro" id="IPR006638">
    <property type="entry name" value="Elp3/MiaA/NifB-like_rSAM"/>
</dbReference>
<dbReference type="Pfam" id="PF04055">
    <property type="entry name" value="Radical_SAM"/>
    <property type="match status" value="1"/>
</dbReference>
<dbReference type="SFLD" id="SFLDG01278">
    <property type="entry name" value="biotin_synthase_like"/>
    <property type="match status" value="1"/>
</dbReference>
<keyword evidence="8" id="KW-0949">S-adenosyl-L-methionine</keyword>
<comment type="cofactor">
    <cofactor evidence="1">
        <name>[4Fe-4S] cluster</name>
        <dbReference type="ChEBI" id="CHEBI:49883"/>
    </cofactor>
</comment>
<dbReference type="Pfam" id="PF06968">
    <property type="entry name" value="BATS"/>
    <property type="match status" value="1"/>
</dbReference>
<reference evidence="16" key="1">
    <citation type="journal article" date="2015" name="Proc. Natl. Acad. Sci. U.S.A.">
        <title>Networks of energetic and metabolic interactions define dynamics in microbial communities.</title>
        <authorList>
            <person name="Embree M."/>
            <person name="Liu J.K."/>
            <person name="Al-Bassam M.M."/>
            <person name="Zengler K."/>
        </authorList>
    </citation>
    <scope>NUCLEOTIDE SEQUENCE</scope>
</reference>
<dbReference type="InterPro" id="IPR058240">
    <property type="entry name" value="rSAM_sf"/>
</dbReference>
<accession>A0A0W8FUN3</accession>
<evidence type="ECO:0000256" key="13">
    <source>
        <dbReference type="ARBA" id="ARBA00023014"/>
    </source>
</evidence>
<evidence type="ECO:0000256" key="7">
    <source>
        <dbReference type="ARBA" id="ARBA00022679"/>
    </source>
</evidence>
<dbReference type="CDD" id="cd01335">
    <property type="entry name" value="Radical_SAM"/>
    <property type="match status" value="1"/>
</dbReference>
<proteinExistence type="inferred from homology"/>
<gene>
    <name evidence="16" type="ORF">ASZ90_005644</name>
</gene>
<dbReference type="EMBL" id="LNQE01000844">
    <property type="protein sequence ID" value="KUG24532.1"/>
    <property type="molecule type" value="Genomic_DNA"/>
</dbReference>
<evidence type="ECO:0000256" key="12">
    <source>
        <dbReference type="ARBA" id="ARBA00023004"/>
    </source>
</evidence>
<evidence type="ECO:0000256" key="9">
    <source>
        <dbReference type="ARBA" id="ARBA00022714"/>
    </source>
</evidence>
<evidence type="ECO:0000256" key="6">
    <source>
        <dbReference type="ARBA" id="ARBA00022485"/>
    </source>
</evidence>
<sequence>MKLEKILDLFDMPLTALAAKADKIRREKTDNKLDICTICNAKSGLCSEDCKFCTQSVHYETGTPVYPMMNIDEIMENAHKAKENGSKRVGIVTSGHSLNSEEVDFIANVVKEIKDKLDIEVCASLGCLDYDQMVLLKKSGLSRYHHNIETSREHFPKIVSTHTFNDRITTVRNAVKAGLFTCCGGIIGMGESRKDRANMALTLKELKVDSVPINILMPLTGTPLAGIIPITVSEVLKTIAVFRIVMPDKTIKIAAGRESFLKDFQGMAFMSGANGMLIGGYLTQRGRSVEEDKNMIDEIHHIWNL</sequence>
<dbReference type="InterPro" id="IPR007197">
    <property type="entry name" value="rSAM"/>
</dbReference>
<dbReference type="GO" id="GO:0051537">
    <property type="term" value="F:2 iron, 2 sulfur cluster binding"/>
    <property type="evidence" value="ECO:0007669"/>
    <property type="project" value="UniProtKB-KW"/>
</dbReference>
<feature type="domain" description="Radical SAM core" evidence="15">
    <location>
        <begin position="28"/>
        <end position="254"/>
    </location>
</feature>
<organism evidence="16">
    <name type="scientific">hydrocarbon metagenome</name>
    <dbReference type="NCBI Taxonomy" id="938273"/>
    <lineage>
        <taxon>unclassified sequences</taxon>
        <taxon>metagenomes</taxon>
        <taxon>ecological metagenomes</taxon>
    </lineage>
</organism>
<evidence type="ECO:0000259" key="15">
    <source>
        <dbReference type="PROSITE" id="PS51918"/>
    </source>
</evidence>
<comment type="pathway">
    <text evidence="2">Cofactor biosynthesis; biotin biosynthesis; biotin from 7,8-diaminononanoate: step 2/2.</text>
</comment>
<dbReference type="SUPFAM" id="SSF102114">
    <property type="entry name" value="Radical SAM enzymes"/>
    <property type="match status" value="1"/>
</dbReference>
<dbReference type="GO" id="GO:0046872">
    <property type="term" value="F:metal ion binding"/>
    <property type="evidence" value="ECO:0007669"/>
    <property type="project" value="UniProtKB-KW"/>
</dbReference>
<dbReference type="SFLD" id="SFLDS00029">
    <property type="entry name" value="Radical_SAM"/>
    <property type="match status" value="1"/>
</dbReference>
<dbReference type="InterPro" id="IPR002684">
    <property type="entry name" value="Biotin_synth/BioAB"/>
</dbReference>
<dbReference type="HAMAP" id="MF_01694">
    <property type="entry name" value="BioB"/>
    <property type="match status" value="1"/>
</dbReference>
<keyword evidence="10" id="KW-0479">Metal-binding</keyword>
<comment type="cofactor">
    <cofactor evidence="14">
        <name>[2Fe-2S] cluster</name>
        <dbReference type="ChEBI" id="CHEBI:190135"/>
    </cofactor>
</comment>
<comment type="similarity">
    <text evidence="3">Belongs to the radical SAM superfamily. Biotin synthase family.</text>
</comment>
<protein>
    <recommendedName>
        <fullName evidence="5">biotin synthase</fullName>
        <ecNumber evidence="5">2.8.1.6</ecNumber>
    </recommendedName>
</protein>
<dbReference type="InterPro" id="IPR013785">
    <property type="entry name" value="Aldolase_TIM"/>
</dbReference>
<comment type="caution">
    <text evidence="16">The sequence shown here is derived from an EMBL/GenBank/DDBJ whole genome shotgun (WGS) entry which is preliminary data.</text>
</comment>
<evidence type="ECO:0000256" key="8">
    <source>
        <dbReference type="ARBA" id="ARBA00022691"/>
    </source>
</evidence>
<dbReference type="AlphaFoldDB" id="A0A0W8FUN3"/>
<comment type="subunit">
    <text evidence="4">Homodimer.</text>
</comment>
<dbReference type="EC" id="2.8.1.6" evidence="5"/>
<dbReference type="PROSITE" id="PS51918">
    <property type="entry name" value="RADICAL_SAM"/>
    <property type="match status" value="1"/>
</dbReference>
<keyword evidence="13" id="KW-0411">Iron-sulfur</keyword>
<evidence type="ECO:0000256" key="11">
    <source>
        <dbReference type="ARBA" id="ARBA00022756"/>
    </source>
</evidence>
<dbReference type="SFLD" id="SFLDG01060">
    <property type="entry name" value="BATS_domain_containing"/>
    <property type="match status" value="1"/>
</dbReference>
<dbReference type="PIRSF" id="PIRSF001619">
    <property type="entry name" value="Biotin_synth"/>
    <property type="match status" value="1"/>
</dbReference>
<evidence type="ECO:0000256" key="5">
    <source>
        <dbReference type="ARBA" id="ARBA00012236"/>
    </source>
</evidence>
<keyword evidence="6" id="KW-0004">4Fe-4S</keyword>